<evidence type="ECO:0000313" key="3">
    <source>
        <dbReference type="EMBL" id="AGT10026.1"/>
    </source>
</evidence>
<sequence length="284" mass="30287">MASEVLKVGLVQLCVSDDPALNLPVTAGLIREAAAAGAEFVLTPEATNLLSPDSAWKEQVLRHESEDPTLAALRALAAELGIWLLIGSLSLRAEDPSDHRALNRSFLIAPDGQIAARYDKIHMFDVTISEVESYRESAGFRPGSQAVVVNGPAPLGLSVCYDVRFAYLYRKLAQAGARILTVPAAFNDTTGAAHWEVLLRARAIETGCFVLAPAQCGTHPTPHSENARPRRTWGHSLAVAPWGEVLADGGTEPGVTLVTLDLGAVDGARSRVPSLTHDRDFTGP</sequence>
<dbReference type="AlphaFoldDB" id="S5YXV4"/>
<dbReference type="EC" id="3.5.1.77" evidence="3"/>
<dbReference type="PANTHER" id="PTHR23088">
    <property type="entry name" value="NITRILASE-RELATED"/>
    <property type="match status" value="1"/>
</dbReference>
<keyword evidence="3" id="KW-0012">Acyltransferase</keyword>
<dbReference type="Gene3D" id="3.60.110.10">
    <property type="entry name" value="Carbon-nitrogen hydrolase"/>
    <property type="match status" value="1"/>
</dbReference>
<evidence type="ECO:0000259" key="2">
    <source>
        <dbReference type="PROSITE" id="PS50263"/>
    </source>
</evidence>
<dbReference type="PROSITE" id="PS50263">
    <property type="entry name" value="CN_HYDROLASE"/>
    <property type="match status" value="1"/>
</dbReference>
<evidence type="ECO:0000313" key="4">
    <source>
        <dbReference type="Proteomes" id="UP000015480"/>
    </source>
</evidence>
<dbReference type="Pfam" id="PF00795">
    <property type="entry name" value="CN_hydrolase"/>
    <property type="match status" value="1"/>
</dbReference>
<dbReference type="InterPro" id="IPR045254">
    <property type="entry name" value="Nit1/2_C-N_Hydrolase"/>
</dbReference>
<dbReference type="KEGG" id="pami:JCM7686_2990"/>
<keyword evidence="4" id="KW-1185">Reference proteome</keyword>
<dbReference type="InterPro" id="IPR003010">
    <property type="entry name" value="C-N_Hydrolase"/>
</dbReference>
<feature type="domain" description="CN hydrolase" evidence="2">
    <location>
        <begin position="6"/>
        <end position="262"/>
    </location>
</feature>
<dbReference type="Proteomes" id="UP000015480">
    <property type="component" value="Chromosome"/>
</dbReference>
<reference evidence="3 4" key="1">
    <citation type="journal article" date="2014" name="BMC Genomics">
        <title>Architecture and functions of a multipartite genome of the methylotrophic bacterium Paracoccus aminophilus JCM 7686, containing primary and secondary chromids.</title>
        <authorList>
            <person name="Dziewit L."/>
            <person name="Czarnecki J."/>
            <person name="Wibberg D."/>
            <person name="Radlinska M."/>
            <person name="Mrozek P."/>
            <person name="Szymczak M."/>
            <person name="Schluter A."/>
            <person name="Puhler A."/>
            <person name="Bartosik D."/>
        </authorList>
    </citation>
    <scope>NUCLEOTIDE SEQUENCE [LARGE SCALE GENOMIC DNA]</scope>
    <source>
        <strain evidence="3">JCM 7686</strain>
    </source>
</reference>
<evidence type="ECO:0000256" key="1">
    <source>
        <dbReference type="ARBA" id="ARBA00022801"/>
    </source>
</evidence>
<dbReference type="InterPro" id="IPR036526">
    <property type="entry name" value="C-N_Hydrolase_sf"/>
</dbReference>
<gene>
    <name evidence="3" type="ORF">JCM7686_2990</name>
</gene>
<dbReference type="GO" id="GO:0047417">
    <property type="term" value="F:N-carbamoyl-D-amino acid hydrolase activity"/>
    <property type="evidence" value="ECO:0007669"/>
    <property type="project" value="UniProtKB-EC"/>
</dbReference>
<accession>S5YXV4</accession>
<dbReference type="EMBL" id="CP006650">
    <property type="protein sequence ID" value="AGT10026.1"/>
    <property type="molecule type" value="Genomic_DNA"/>
</dbReference>
<dbReference type="SUPFAM" id="SSF56317">
    <property type="entry name" value="Carbon-nitrogen hydrolase"/>
    <property type="match status" value="1"/>
</dbReference>
<dbReference type="eggNOG" id="COG0388">
    <property type="taxonomic scope" value="Bacteria"/>
</dbReference>
<dbReference type="HOGENOM" id="CLU_030130_1_2_5"/>
<keyword evidence="1 3" id="KW-0378">Hydrolase</keyword>
<organism evidence="3 4">
    <name type="scientific">Paracoccus aminophilus JCM 7686</name>
    <dbReference type="NCBI Taxonomy" id="1367847"/>
    <lineage>
        <taxon>Bacteria</taxon>
        <taxon>Pseudomonadati</taxon>
        <taxon>Pseudomonadota</taxon>
        <taxon>Alphaproteobacteria</taxon>
        <taxon>Rhodobacterales</taxon>
        <taxon>Paracoccaceae</taxon>
        <taxon>Paracoccus</taxon>
    </lineage>
</organism>
<protein>
    <submittedName>
        <fullName evidence="3">Nitrilase/cyanide hydratase and apolipoprotein N-acyltransferase</fullName>
        <ecNumber evidence="3">3.5.1.77</ecNumber>
    </submittedName>
</protein>
<dbReference type="PATRIC" id="fig|1367847.3.peg.3007"/>
<dbReference type="GO" id="GO:0016746">
    <property type="term" value="F:acyltransferase activity"/>
    <property type="evidence" value="ECO:0007669"/>
    <property type="project" value="UniProtKB-KW"/>
</dbReference>
<name>S5YXV4_PARAH</name>
<proteinExistence type="predicted"/>
<keyword evidence="3" id="KW-0449">Lipoprotein</keyword>
<keyword evidence="3" id="KW-0808">Transferase</keyword>
<dbReference type="PANTHER" id="PTHR23088:SF27">
    <property type="entry name" value="DEAMINATED GLUTATHIONE AMIDASE"/>
    <property type="match status" value="1"/>
</dbReference>
<dbReference type="STRING" id="1367847.JCM7686_2990"/>
<dbReference type="CDD" id="cd07572">
    <property type="entry name" value="nit"/>
    <property type="match status" value="1"/>
</dbReference>